<dbReference type="STRING" id="27342.A0A0H2RYG9"/>
<dbReference type="Gene3D" id="2.170.270.10">
    <property type="entry name" value="SET domain"/>
    <property type="match status" value="1"/>
</dbReference>
<evidence type="ECO:0000313" key="1">
    <source>
        <dbReference type="EMBL" id="KLO16794.1"/>
    </source>
</evidence>
<dbReference type="InParanoid" id="A0A0H2RYG9"/>
<dbReference type="AlphaFoldDB" id="A0A0H2RYG9"/>
<gene>
    <name evidence="1" type="ORF">SCHPADRAFT_937656</name>
</gene>
<sequence length="187" mass="20325">MSVNASTKAMKEYLDSNNYTNIRLSPHSVARNQAVANGDLPAGCTIVDSPALSAVLTFEEKGLRCDTCFRRPARTFKLKKCSGCAEYWYCNEICTFSLSIAFWEVEVLCVPLGSWGRSVLFDSNKNTNEDAEDIPKVMSAIPAGSQQANLLGNPMRSIPMGSGTRIPSAIGIPVGRTTLRGTHNSTR</sequence>
<reference evidence="1 2" key="1">
    <citation type="submission" date="2015-04" db="EMBL/GenBank/DDBJ databases">
        <title>Complete genome sequence of Schizopora paradoxa KUC8140, a cosmopolitan wood degrader in East Asia.</title>
        <authorList>
            <consortium name="DOE Joint Genome Institute"/>
            <person name="Min B."/>
            <person name="Park H."/>
            <person name="Jang Y."/>
            <person name="Kim J.-J."/>
            <person name="Kim K.H."/>
            <person name="Pangilinan J."/>
            <person name="Lipzen A."/>
            <person name="Riley R."/>
            <person name="Grigoriev I.V."/>
            <person name="Spatafora J.W."/>
            <person name="Choi I.-G."/>
        </authorList>
    </citation>
    <scope>NUCLEOTIDE SEQUENCE [LARGE SCALE GENOMIC DNA]</scope>
    <source>
        <strain evidence="1 2">KUC8140</strain>
    </source>
</reference>
<keyword evidence="2" id="KW-1185">Reference proteome</keyword>
<dbReference type="Gene3D" id="6.10.140.2220">
    <property type="match status" value="1"/>
</dbReference>
<dbReference type="EMBL" id="KQ085912">
    <property type="protein sequence ID" value="KLO16794.1"/>
    <property type="molecule type" value="Genomic_DNA"/>
</dbReference>
<protein>
    <submittedName>
        <fullName evidence="1">Uncharacterized protein</fullName>
    </submittedName>
</protein>
<dbReference type="InterPro" id="IPR046341">
    <property type="entry name" value="SET_dom_sf"/>
</dbReference>
<name>A0A0H2RYG9_9AGAM</name>
<proteinExistence type="predicted"/>
<organism evidence="1 2">
    <name type="scientific">Schizopora paradoxa</name>
    <dbReference type="NCBI Taxonomy" id="27342"/>
    <lineage>
        <taxon>Eukaryota</taxon>
        <taxon>Fungi</taxon>
        <taxon>Dikarya</taxon>
        <taxon>Basidiomycota</taxon>
        <taxon>Agaricomycotina</taxon>
        <taxon>Agaricomycetes</taxon>
        <taxon>Hymenochaetales</taxon>
        <taxon>Schizoporaceae</taxon>
        <taxon>Schizopora</taxon>
    </lineage>
</organism>
<dbReference type="Proteomes" id="UP000053477">
    <property type="component" value="Unassembled WGS sequence"/>
</dbReference>
<evidence type="ECO:0000313" key="2">
    <source>
        <dbReference type="Proteomes" id="UP000053477"/>
    </source>
</evidence>
<accession>A0A0H2RYG9</accession>
<dbReference type="OrthoDB" id="5945798at2759"/>